<dbReference type="InterPro" id="IPR054252">
    <property type="entry name" value="Pam3_gp18"/>
</dbReference>
<dbReference type="RefSeq" id="WP_137272002.1">
    <property type="nucleotide sequence ID" value="NZ_QGAL01000001.1"/>
</dbReference>
<protein>
    <recommendedName>
        <fullName evidence="1">Cyanophage baseplate Pam3 plug gp18 domain-containing protein</fullName>
    </recommendedName>
</protein>
<sequence length="110" mass="12057">MATLYKLTVSSDASQIMKVTVGDTKYQIDIRYNPVPTGGQWLVDIADASTSTALISGYALVCGVPLLKRTRLPFWLWLQDTSGSALNPNGGSDMGSRCVLYLMDRSDDEY</sequence>
<dbReference type="Pfam" id="PF22479">
    <property type="entry name" value="Pam3_gp18"/>
    <property type="match status" value="1"/>
</dbReference>
<feature type="domain" description="Cyanophage baseplate Pam3 plug gp18" evidence="1">
    <location>
        <begin position="5"/>
        <end position="104"/>
    </location>
</feature>
<evidence type="ECO:0000313" key="3">
    <source>
        <dbReference type="Proteomes" id="UP000306327"/>
    </source>
</evidence>
<comment type="caution">
    <text evidence="2">The sequence shown here is derived from an EMBL/GenBank/DDBJ whole genome shotgun (WGS) entry which is preliminary data.</text>
</comment>
<evidence type="ECO:0000259" key="1">
    <source>
        <dbReference type="Pfam" id="PF22479"/>
    </source>
</evidence>
<evidence type="ECO:0000313" key="2">
    <source>
        <dbReference type="EMBL" id="TKK23449.1"/>
    </source>
</evidence>
<dbReference type="EMBL" id="QGAL01000001">
    <property type="protein sequence ID" value="TKK23449.1"/>
    <property type="molecule type" value="Genomic_DNA"/>
</dbReference>
<accession>A0AB38PAC1</accession>
<name>A0AB38PAC1_9ENTR</name>
<dbReference type="AlphaFoldDB" id="A0AB38PAC1"/>
<gene>
    <name evidence="2" type="ORF">EcCFBP13530_04655</name>
</gene>
<dbReference type="Proteomes" id="UP000306327">
    <property type="component" value="Unassembled WGS sequence"/>
</dbReference>
<organism evidence="2 3">
    <name type="scientific">Enterobacter cancerogenus</name>
    <dbReference type="NCBI Taxonomy" id="69218"/>
    <lineage>
        <taxon>Bacteria</taxon>
        <taxon>Pseudomonadati</taxon>
        <taxon>Pseudomonadota</taxon>
        <taxon>Gammaproteobacteria</taxon>
        <taxon>Enterobacterales</taxon>
        <taxon>Enterobacteriaceae</taxon>
        <taxon>Enterobacter</taxon>
        <taxon>Enterobacter cloacae complex</taxon>
    </lineage>
</organism>
<reference evidence="2 3" key="1">
    <citation type="journal article" date="2019" name="Sci. Rep.">
        <title>Differences in resource use lead to coexistence of seed-transmitted microbial populations.</title>
        <authorList>
            <person name="Torres-Cortes G."/>
            <person name="Garcia B.J."/>
            <person name="Compant S."/>
            <person name="Rezki S."/>
            <person name="Jones P."/>
            <person name="Preveaux A."/>
            <person name="Briand M."/>
            <person name="Roulet A."/>
            <person name="Bouchez O."/>
            <person name="Jacobson D."/>
            <person name="Barret M."/>
        </authorList>
    </citation>
    <scope>NUCLEOTIDE SEQUENCE [LARGE SCALE GENOMIC DNA]</scope>
    <source>
        <strain evidence="2 3">CFBP13530</strain>
    </source>
</reference>
<proteinExistence type="predicted"/>